<evidence type="ECO:0000313" key="2">
    <source>
        <dbReference type="EMBL" id="SDB14678.1"/>
    </source>
</evidence>
<reference evidence="2 3" key="1">
    <citation type="submission" date="2016-10" db="EMBL/GenBank/DDBJ databases">
        <authorList>
            <person name="de Groot N.N."/>
        </authorList>
    </citation>
    <scope>NUCLEOTIDE SEQUENCE [LARGE SCALE GENOMIC DNA]</scope>
    <source>
        <strain evidence="2 3">ASO4-2</strain>
    </source>
</reference>
<dbReference type="InterPro" id="IPR003018">
    <property type="entry name" value="GAF"/>
</dbReference>
<feature type="domain" description="GAF" evidence="1">
    <location>
        <begin position="23"/>
        <end position="170"/>
    </location>
</feature>
<evidence type="ECO:0000313" key="3">
    <source>
        <dbReference type="Proteomes" id="UP000198771"/>
    </source>
</evidence>
<dbReference type="OrthoDB" id="9765588at2"/>
<dbReference type="STRING" id="617002.SAMN05660653_00737"/>
<accession>A0A1G6B1Z5</accession>
<keyword evidence="3" id="KW-1185">Reference proteome</keyword>
<proteinExistence type="predicted"/>
<dbReference type="Proteomes" id="UP000198771">
    <property type="component" value="Unassembled WGS sequence"/>
</dbReference>
<dbReference type="EMBL" id="FMXO01000003">
    <property type="protein sequence ID" value="SDB14678.1"/>
    <property type="molecule type" value="Genomic_DNA"/>
</dbReference>
<organism evidence="2 3">
    <name type="scientific">Desulfonatronum thiosulfatophilum</name>
    <dbReference type="NCBI Taxonomy" id="617002"/>
    <lineage>
        <taxon>Bacteria</taxon>
        <taxon>Pseudomonadati</taxon>
        <taxon>Thermodesulfobacteriota</taxon>
        <taxon>Desulfovibrionia</taxon>
        <taxon>Desulfovibrionales</taxon>
        <taxon>Desulfonatronaceae</taxon>
        <taxon>Desulfonatronum</taxon>
    </lineage>
</organism>
<dbReference type="InterPro" id="IPR029016">
    <property type="entry name" value="GAF-like_dom_sf"/>
</dbReference>
<name>A0A1G6B1Z5_9BACT</name>
<dbReference type="AlphaFoldDB" id="A0A1G6B1Z5"/>
<evidence type="ECO:0000259" key="1">
    <source>
        <dbReference type="SMART" id="SM00065"/>
    </source>
</evidence>
<dbReference type="SMART" id="SM00065">
    <property type="entry name" value="GAF"/>
    <property type="match status" value="1"/>
</dbReference>
<dbReference type="Pfam" id="PF01590">
    <property type="entry name" value="GAF"/>
    <property type="match status" value="1"/>
</dbReference>
<dbReference type="SUPFAM" id="SSF55781">
    <property type="entry name" value="GAF domain-like"/>
    <property type="match status" value="1"/>
</dbReference>
<gene>
    <name evidence="2" type="ORF">SAMN05660653_00737</name>
</gene>
<dbReference type="RefSeq" id="WP_092117356.1">
    <property type="nucleotide sequence ID" value="NZ_FMXO01000003.1"/>
</dbReference>
<protein>
    <submittedName>
        <fullName evidence="2">GAF domain-containing protein</fullName>
    </submittedName>
</protein>
<sequence length="186" mass="20680">MTKEKDYYHSLYEVAKVINSSLDPSLVLDAITQQVTKALDLKACSIRLLADDGKNLLMGASHGLSKGYLRKGAVEVAKSGLDQEALSGKQVTIREACSDPRFQYPEKAKEEGISSVVVLPLLAEEKAIGVLRGYSEQCRDFSEEEIEFLTIIANLSAIAIENARLHHRLKLDSELQTAYDYRLFDD</sequence>
<dbReference type="Gene3D" id="3.30.450.40">
    <property type="match status" value="1"/>
</dbReference>